<dbReference type="Proteomes" id="UP000426444">
    <property type="component" value="Chromosome"/>
</dbReference>
<evidence type="ECO:0000256" key="5">
    <source>
        <dbReference type="HAMAP-Rule" id="MF_01334"/>
    </source>
</evidence>
<feature type="domain" description="Large ribosomal subunit protein bL25 beta" evidence="8">
    <location>
        <begin position="103"/>
        <end position="185"/>
    </location>
</feature>
<dbReference type="PANTHER" id="PTHR33284">
    <property type="entry name" value="RIBOSOMAL PROTEIN L25/GLN-TRNA SYNTHETASE, ANTI-CODON-BINDING DOMAIN-CONTAINING PROTEIN"/>
    <property type="match status" value="1"/>
</dbReference>
<dbReference type="KEGG" id="salq:SYNTR_1946"/>
<reference evidence="10" key="1">
    <citation type="journal article" date="2019" name="Microbiology">
        <title>Complete Genome Sequence of an Uncultured Bacterium of the Candidate Phylum Bipolaricaulota.</title>
        <authorList>
            <person name="Kadnikov V.V."/>
            <person name="Mardanov A.V."/>
            <person name="Beletsky A.V."/>
            <person name="Frank Y.A."/>
            <person name="Karnachuk O.V."/>
            <person name="Ravin N.V."/>
        </authorList>
    </citation>
    <scope>NUCLEOTIDE SEQUENCE [LARGE SCALE GENOMIC DNA]</scope>
</reference>
<organism evidence="9 10">
    <name type="scientific">Candidatus Syntrophocurvum alkaliphilum</name>
    <dbReference type="NCBI Taxonomy" id="2293317"/>
    <lineage>
        <taxon>Bacteria</taxon>
        <taxon>Bacillati</taxon>
        <taxon>Bacillota</taxon>
        <taxon>Clostridia</taxon>
        <taxon>Eubacteriales</taxon>
        <taxon>Syntrophomonadaceae</taxon>
        <taxon>Candidatus Syntrophocurvum</taxon>
    </lineage>
</organism>
<comment type="similarity">
    <text evidence="5">Belongs to the bacterial ribosomal protein bL25 family. CTC subfamily.</text>
</comment>
<dbReference type="Pfam" id="PF14693">
    <property type="entry name" value="Ribosomal_TL5_C"/>
    <property type="match status" value="1"/>
</dbReference>
<keyword evidence="10" id="KW-1185">Reference proteome</keyword>
<feature type="domain" description="Large ribosomal subunit protein bL25 L25" evidence="7">
    <location>
        <begin position="7"/>
        <end position="95"/>
    </location>
</feature>
<dbReference type="PANTHER" id="PTHR33284:SF1">
    <property type="entry name" value="RIBOSOMAL PROTEIN L25_GLN-TRNA SYNTHETASE, ANTI-CODON-BINDING DOMAIN-CONTAINING PROTEIN"/>
    <property type="match status" value="1"/>
</dbReference>
<evidence type="ECO:0000259" key="8">
    <source>
        <dbReference type="Pfam" id="PF14693"/>
    </source>
</evidence>
<keyword evidence="4 5" id="KW-0687">Ribonucleoprotein</keyword>
<dbReference type="InterPro" id="IPR020930">
    <property type="entry name" value="Ribosomal_uL5_bac-type"/>
</dbReference>
<dbReference type="GO" id="GO:0008097">
    <property type="term" value="F:5S rRNA binding"/>
    <property type="evidence" value="ECO:0007669"/>
    <property type="project" value="InterPro"/>
</dbReference>
<feature type="compositionally biased region" description="Acidic residues" evidence="6">
    <location>
        <begin position="189"/>
        <end position="211"/>
    </location>
</feature>
<dbReference type="GO" id="GO:0006412">
    <property type="term" value="P:translation"/>
    <property type="evidence" value="ECO:0007669"/>
    <property type="project" value="UniProtKB-UniRule"/>
</dbReference>
<keyword evidence="2 5" id="KW-0694">RNA-binding</keyword>
<dbReference type="AlphaFoldDB" id="A0A6I6DKV8"/>
<dbReference type="Gene3D" id="2.170.120.20">
    <property type="entry name" value="Ribosomal protein L25, beta domain"/>
    <property type="match status" value="1"/>
</dbReference>
<dbReference type="HAMAP" id="MF_01334">
    <property type="entry name" value="Ribosomal_bL25_CTC"/>
    <property type="match status" value="1"/>
</dbReference>
<protein>
    <recommendedName>
        <fullName evidence="5">Large ribosomal subunit protein bL25</fullName>
    </recommendedName>
    <alternativeName>
        <fullName evidence="5">General stress protein CTC</fullName>
    </alternativeName>
</protein>
<dbReference type="EMBL" id="CP046457">
    <property type="protein sequence ID" value="QGU00540.1"/>
    <property type="molecule type" value="Genomic_DNA"/>
</dbReference>
<evidence type="ECO:0000256" key="6">
    <source>
        <dbReference type="SAM" id="MobiDB-lite"/>
    </source>
</evidence>
<dbReference type="CDD" id="cd00495">
    <property type="entry name" value="Ribosomal_L25_TL5_CTC"/>
    <property type="match status" value="1"/>
</dbReference>
<comment type="function">
    <text evidence="5">This is one of the proteins that binds to the 5S RNA in the ribosome where it forms part of the central protuberance.</text>
</comment>
<gene>
    <name evidence="5" type="primary">rplY</name>
    <name evidence="5" type="synonym">ctc</name>
    <name evidence="9" type="ORF">SYNTR_1946</name>
</gene>
<keyword evidence="1 5" id="KW-0699">rRNA-binding</keyword>
<dbReference type="NCBIfam" id="TIGR00731">
    <property type="entry name" value="bL25_bact_ctc"/>
    <property type="match status" value="1"/>
</dbReference>
<dbReference type="RefSeq" id="WP_197079098.1">
    <property type="nucleotide sequence ID" value="NZ_CP046457.1"/>
</dbReference>
<dbReference type="InterPro" id="IPR020056">
    <property type="entry name" value="Rbsml_bL25/Gln-tRNA_synth_N"/>
</dbReference>
<dbReference type="GO" id="GO:0022625">
    <property type="term" value="C:cytosolic large ribosomal subunit"/>
    <property type="evidence" value="ECO:0007669"/>
    <property type="project" value="TreeGrafter"/>
</dbReference>
<accession>A0A6I6DKV8</accession>
<dbReference type="InterPro" id="IPR020057">
    <property type="entry name" value="Ribosomal_bL25_b-dom"/>
</dbReference>
<dbReference type="InterPro" id="IPR037121">
    <property type="entry name" value="Ribosomal_bL25_C"/>
</dbReference>
<dbReference type="Pfam" id="PF01386">
    <property type="entry name" value="Ribosomal_L25p"/>
    <property type="match status" value="1"/>
</dbReference>
<sequence length="211" mass="23204">MALAQTLNCKKRELKTKGHRNELKRNEWVPAVLYGKGQPSVPITLGQRELIRVFNQYGSRGLFSLNIEDEKEPVIALIREIQKKPVSGDVVHIDFLTVDMTEKLTSTVSVYILGDEEVIKKGAVLQSGAKEVEVSCLPADLPDYISCDVSNLNIGDKVTVADLEVPEGVELLTDPESQVAAILAPAKAEEEETEEGEEATEEDAAEENNEE</sequence>
<evidence type="ECO:0000259" key="7">
    <source>
        <dbReference type="Pfam" id="PF01386"/>
    </source>
</evidence>
<evidence type="ECO:0000256" key="4">
    <source>
        <dbReference type="ARBA" id="ARBA00023274"/>
    </source>
</evidence>
<dbReference type="InterPro" id="IPR001021">
    <property type="entry name" value="Ribosomal_bL25_long"/>
</dbReference>
<dbReference type="SUPFAM" id="SSF50715">
    <property type="entry name" value="Ribosomal protein L25-like"/>
    <property type="match status" value="1"/>
</dbReference>
<dbReference type="InterPro" id="IPR011035">
    <property type="entry name" value="Ribosomal_bL25/Gln-tRNA_synth"/>
</dbReference>
<dbReference type="Gene3D" id="2.40.240.10">
    <property type="entry name" value="Ribosomal Protein L25, Chain P"/>
    <property type="match status" value="1"/>
</dbReference>
<evidence type="ECO:0000256" key="3">
    <source>
        <dbReference type="ARBA" id="ARBA00022980"/>
    </source>
</evidence>
<feature type="region of interest" description="Disordered" evidence="6">
    <location>
        <begin position="185"/>
        <end position="211"/>
    </location>
</feature>
<dbReference type="InterPro" id="IPR029751">
    <property type="entry name" value="Ribosomal_L25_dom"/>
</dbReference>
<proteinExistence type="inferred from homology"/>
<dbReference type="GO" id="GO:0003735">
    <property type="term" value="F:structural constituent of ribosome"/>
    <property type="evidence" value="ECO:0007669"/>
    <property type="project" value="InterPro"/>
</dbReference>
<evidence type="ECO:0000313" key="9">
    <source>
        <dbReference type="EMBL" id="QGU00540.1"/>
    </source>
</evidence>
<comment type="subunit">
    <text evidence="5">Part of the 50S ribosomal subunit; part of the 5S rRNA/L5/L18/L25 subcomplex. Contacts the 5S rRNA. Binds to the 5S rRNA independently of L5 and L18.</text>
</comment>
<evidence type="ECO:0000313" key="10">
    <source>
        <dbReference type="Proteomes" id="UP000426444"/>
    </source>
</evidence>
<name>A0A6I6DKV8_9FIRM</name>
<evidence type="ECO:0000256" key="1">
    <source>
        <dbReference type="ARBA" id="ARBA00022730"/>
    </source>
</evidence>
<evidence type="ECO:0000256" key="2">
    <source>
        <dbReference type="ARBA" id="ARBA00022884"/>
    </source>
</evidence>
<keyword evidence="3 5" id="KW-0689">Ribosomal protein</keyword>